<feature type="transmembrane region" description="Helical" evidence="6">
    <location>
        <begin position="64"/>
        <end position="84"/>
    </location>
</feature>
<feature type="signal peptide" evidence="7">
    <location>
        <begin position="1"/>
        <end position="21"/>
    </location>
</feature>
<evidence type="ECO:0000256" key="1">
    <source>
        <dbReference type="ARBA" id="ARBA00004141"/>
    </source>
</evidence>
<comment type="caution">
    <text evidence="9">The sequence shown here is derived from an EMBL/GenBank/DDBJ whole genome shotgun (WGS) entry which is preliminary data.</text>
</comment>
<keyword evidence="4 6" id="KW-1133">Transmembrane helix</keyword>
<feature type="transmembrane region" description="Helical" evidence="6">
    <location>
        <begin position="115"/>
        <end position="131"/>
    </location>
</feature>
<reference evidence="9 10" key="2">
    <citation type="submission" date="2023-11" db="EMBL/GenBank/DDBJ databases">
        <authorList>
            <person name="Lara A.C."/>
            <person name="Chronakova A."/>
        </authorList>
    </citation>
    <scope>NUCLEOTIDE SEQUENCE [LARGE SCALE GENOMIC DNA]</scope>
    <source>
        <strain evidence="9 10">BCCO 10_0856</strain>
    </source>
</reference>
<keyword evidence="5 6" id="KW-0472">Membrane</keyword>
<dbReference type="PANTHER" id="PTHR32322:SF2">
    <property type="entry name" value="EAMA DOMAIN-CONTAINING PROTEIN"/>
    <property type="match status" value="1"/>
</dbReference>
<dbReference type="PANTHER" id="PTHR32322">
    <property type="entry name" value="INNER MEMBRANE TRANSPORTER"/>
    <property type="match status" value="1"/>
</dbReference>
<feature type="chain" id="PRO_5045175475" evidence="7">
    <location>
        <begin position="22"/>
        <end position="286"/>
    </location>
</feature>
<gene>
    <name evidence="9" type="ORF">SK803_07750</name>
</gene>
<proteinExistence type="inferred from homology"/>
<protein>
    <submittedName>
        <fullName evidence="9">EamA family transporter</fullName>
    </submittedName>
</protein>
<feature type="domain" description="EamA" evidence="8">
    <location>
        <begin position="138"/>
        <end position="270"/>
    </location>
</feature>
<evidence type="ECO:0000256" key="6">
    <source>
        <dbReference type="SAM" id="Phobius"/>
    </source>
</evidence>
<comment type="similarity">
    <text evidence="2">Belongs to the EamA transporter family.</text>
</comment>
<feature type="transmembrane region" description="Helical" evidence="6">
    <location>
        <begin position="254"/>
        <end position="273"/>
    </location>
</feature>
<name>A0ABU4SW28_9PSEU</name>
<feature type="transmembrane region" description="Helical" evidence="6">
    <location>
        <begin position="196"/>
        <end position="216"/>
    </location>
</feature>
<keyword evidence="3 6" id="KW-0812">Transmembrane</keyword>
<accession>A0ABU4SW28</accession>
<dbReference type="SUPFAM" id="SSF103481">
    <property type="entry name" value="Multidrug resistance efflux transporter EmrE"/>
    <property type="match status" value="2"/>
</dbReference>
<dbReference type="EMBL" id="JAXAVW010000005">
    <property type="protein sequence ID" value="MDX8030101.1"/>
    <property type="molecule type" value="Genomic_DNA"/>
</dbReference>
<keyword evidence="7" id="KW-0732">Signal</keyword>
<dbReference type="RefSeq" id="WP_319965106.1">
    <property type="nucleotide sequence ID" value="NZ_JAXAVW010000005.1"/>
</dbReference>
<organism evidence="9 10">
    <name type="scientific">Lentzea miocenica</name>
    <dbReference type="NCBI Taxonomy" id="3095431"/>
    <lineage>
        <taxon>Bacteria</taxon>
        <taxon>Bacillati</taxon>
        <taxon>Actinomycetota</taxon>
        <taxon>Actinomycetes</taxon>
        <taxon>Pseudonocardiales</taxon>
        <taxon>Pseudonocardiaceae</taxon>
        <taxon>Lentzea</taxon>
    </lineage>
</organism>
<dbReference type="InterPro" id="IPR050638">
    <property type="entry name" value="AA-Vitamin_Transporters"/>
</dbReference>
<keyword evidence="10" id="KW-1185">Reference proteome</keyword>
<evidence type="ECO:0000256" key="2">
    <source>
        <dbReference type="ARBA" id="ARBA00007362"/>
    </source>
</evidence>
<evidence type="ECO:0000256" key="5">
    <source>
        <dbReference type="ARBA" id="ARBA00023136"/>
    </source>
</evidence>
<evidence type="ECO:0000259" key="8">
    <source>
        <dbReference type="Pfam" id="PF00892"/>
    </source>
</evidence>
<reference evidence="9 10" key="1">
    <citation type="submission" date="2023-11" db="EMBL/GenBank/DDBJ databases">
        <title>Lentzea sokolovensis, sp. nov., Lentzea kristufkii, sp. nov., and Lentzea miocenensis, sp. nov., rare actinobacteria from Sokolov Coal Basin, Miocene lacustrine sediment, Czech Republic.</title>
        <authorList>
            <person name="Lara A."/>
            <person name="Kotroba L."/>
            <person name="Nouioui I."/>
            <person name="Neumann-Schaal M."/>
            <person name="Mast Y."/>
            <person name="Chronakova A."/>
        </authorList>
    </citation>
    <scope>NUCLEOTIDE SEQUENCE [LARGE SCALE GENOMIC DNA]</scope>
    <source>
        <strain evidence="9 10">BCCO 10_0856</strain>
    </source>
</reference>
<dbReference type="InterPro" id="IPR000620">
    <property type="entry name" value="EamA_dom"/>
</dbReference>
<sequence length="286" mass="29375">MKSIGGFATMTASAASNQLGAAVGAHAFATIGPAGVVAVRQFVAAAVLLPMARPDLRRFTWAQWWPTIALGLVFATMNLSLYLAIDRIGLGLAVTLEVLGPLGVALAGSRTRQDFLFVLIAAAGVYVLVLPGPSSDYLGVGLGLLAAGCWAAYILLNRLVGARLPGLQAPAVATAMSATLYVPVAVLLVVQGKLTGVSILYAVGAGVFCSVVPYAVDVIALRKVPARLFGLAMSVHPVLAALAGLVVLGETLELHHWAGILLVVTANALAVTCSKWSGSPTVQPEM</sequence>
<comment type="subcellular location">
    <subcellularLocation>
        <location evidence="1">Membrane</location>
        <topology evidence="1">Multi-pass membrane protein</topology>
    </subcellularLocation>
</comment>
<feature type="transmembrane region" description="Helical" evidence="6">
    <location>
        <begin position="168"/>
        <end position="190"/>
    </location>
</feature>
<dbReference type="InterPro" id="IPR037185">
    <property type="entry name" value="EmrE-like"/>
</dbReference>
<evidence type="ECO:0000256" key="7">
    <source>
        <dbReference type="SAM" id="SignalP"/>
    </source>
</evidence>
<feature type="transmembrane region" description="Helical" evidence="6">
    <location>
        <begin position="137"/>
        <end position="156"/>
    </location>
</feature>
<dbReference type="Proteomes" id="UP001285521">
    <property type="component" value="Unassembled WGS sequence"/>
</dbReference>
<evidence type="ECO:0000313" key="10">
    <source>
        <dbReference type="Proteomes" id="UP001285521"/>
    </source>
</evidence>
<feature type="transmembrane region" description="Helical" evidence="6">
    <location>
        <begin position="228"/>
        <end position="248"/>
    </location>
</feature>
<evidence type="ECO:0000256" key="4">
    <source>
        <dbReference type="ARBA" id="ARBA00022989"/>
    </source>
</evidence>
<evidence type="ECO:0000256" key="3">
    <source>
        <dbReference type="ARBA" id="ARBA00022692"/>
    </source>
</evidence>
<dbReference type="Pfam" id="PF00892">
    <property type="entry name" value="EamA"/>
    <property type="match status" value="1"/>
</dbReference>
<evidence type="ECO:0000313" key="9">
    <source>
        <dbReference type="EMBL" id="MDX8030101.1"/>
    </source>
</evidence>
<feature type="transmembrane region" description="Helical" evidence="6">
    <location>
        <begin position="31"/>
        <end position="52"/>
    </location>
</feature>